<dbReference type="Proteomes" id="UP001162480">
    <property type="component" value="Chromosome 4"/>
</dbReference>
<dbReference type="EMBL" id="OX597817">
    <property type="protein sequence ID" value="CAI9721734.1"/>
    <property type="molecule type" value="Genomic_DNA"/>
</dbReference>
<reference evidence="1" key="1">
    <citation type="submission" date="2023-08" db="EMBL/GenBank/DDBJ databases">
        <authorList>
            <person name="Alioto T."/>
            <person name="Alioto T."/>
            <person name="Gomez Garrido J."/>
        </authorList>
    </citation>
    <scope>NUCLEOTIDE SEQUENCE</scope>
</reference>
<gene>
    <name evidence="1" type="ORF">OCTVUL_1B023543</name>
</gene>
<evidence type="ECO:0000313" key="2">
    <source>
        <dbReference type="Proteomes" id="UP001162480"/>
    </source>
</evidence>
<organism evidence="1 2">
    <name type="scientific">Octopus vulgaris</name>
    <name type="common">Common octopus</name>
    <dbReference type="NCBI Taxonomy" id="6645"/>
    <lineage>
        <taxon>Eukaryota</taxon>
        <taxon>Metazoa</taxon>
        <taxon>Spiralia</taxon>
        <taxon>Lophotrochozoa</taxon>
        <taxon>Mollusca</taxon>
        <taxon>Cephalopoda</taxon>
        <taxon>Coleoidea</taxon>
        <taxon>Octopodiformes</taxon>
        <taxon>Octopoda</taxon>
        <taxon>Incirrata</taxon>
        <taxon>Octopodidae</taxon>
        <taxon>Octopus</taxon>
    </lineage>
</organism>
<sequence length="74" mass="8367">MFTLLSMLDIPTILMNARNNKIQEKYAIMESDFHASNGIGINIINYGYKIKIVLSLAEKEEPLTGKNEDHLISV</sequence>
<accession>A0AA36ATC1</accession>
<dbReference type="AlphaFoldDB" id="A0AA36ATC1"/>
<evidence type="ECO:0000313" key="1">
    <source>
        <dbReference type="EMBL" id="CAI9721734.1"/>
    </source>
</evidence>
<keyword evidence="2" id="KW-1185">Reference proteome</keyword>
<protein>
    <submittedName>
        <fullName evidence="1">Uncharacterized protein</fullName>
    </submittedName>
</protein>
<proteinExistence type="predicted"/>
<name>A0AA36ATC1_OCTVU</name>